<evidence type="ECO:0000313" key="2">
    <source>
        <dbReference type="EMBL" id="WWD06736.1"/>
    </source>
</evidence>
<reference evidence="2 3" key="1">
    <citation type="submission" date="2024-01" db="EMBL/GenBank/DDBJ databases">
        <title>Comparative genomics of Cryptococcus and Kwoniella reveals pathogenesis evolution and contrasting modes of karyotype evolution via chromosome fusion or intercentromeric recombination.</title>
        <authorList>
            <person name="Coelho M.A."/>
            <person name="David-Palma M."/>
            <person name="Shea T."/>
            <person name="Bowers K."/>
            <person name="McGinley-Smith S."/>
            <person name="Mohammad A.W."/>
            <person name="Gnirke A."/>
            <person name="Yurkov A.M."/>
            <person name="Nowrousian M."/>
            <person name="Sun S."/>
            <person name="Cuomo C.A."/>
            <person name="Heitman J."/>
        </authorList>
    </citation>
    <scope>NUCLEOTIDE SEQUENCE [LARGE SCALE GENOMIC DNA]</scope>
    <source>
        <strain evidence="2 3">PYCC6329</strain>
    </source>
</reference>
<dbReference type="AlphaFoldDB" id="A0AAX4KJZ6"/>
<dbReference type="Proteomes" id="UP001358614">
    <property type="component" value="Chromosome 1"/>
</dbReference>
<accession>A0AAX4KJZ6</accession>
<evidence type="ECO:0000256" key="1">
    <source>
        <dbReference type="SAM" id="MobiDB-lite"/>
    </source>
</evidence>
<evidence type="ECO:0000313" key="3">
    <source>
        <dbReference type="Proteomes" id="UP001358614"/>
    </source>
</evidence>
<dbReference type="KEGG" id="ker:91103632"/>
<feature type="region of interest" description="Disordered" evidence="1">
    <location>
        <begin position="40"/>
        <end position="59"/>
    </location>
</feature>
<dbReference type="RefSeq" id="XP_066084703.1">
    <property type="nucleotide sequence ID" value="XM_066228606.1"/>
</dbReference>
<name>A0AAX4KJZ6_9TREE</name>
<organism evidence="2 3">
    <name type="scientific">Kwoniella europaea PYCC6329</name>
    <dbReference type="NCBI Taxonomy" id="1423913"/>
    <lineage>
        <taxon>Eukaryota</taxon>
        <taxon>Fungi</taxon>
        <taxon>Dikarya</taxon>
        <taxon>Basidiomycota</taxon>
        <taxon>Agaricomycotina</taxon>
        <taxon>Tremellomycetes</taxon>
        <taxon>Tremellales</taxon>
        <taxon>Cryptococcaceae</taxon>
        <taxon>Kwoniella</taxon>
    </lineage>
</organism>
<dbReference type="GeneID" id="91103632"/>
<protein>
    <submittedName>
        <fullName evidence="2">Uncharacterized protein</fullName>
    </submittedName>
</protein>
<proteinExistence type="predicted"/>
<dbReference type="EMBL" id="CP144089">
    <property type="protein sequence ID" value="WWD06736.1"/>
    <property type="molecule type" value="Genomic_DNA"/>
</dbReference>
<feature type="compositionally biased region" description="Low complexity" evidence="1">
    <location>
        <begin position="150"/>
        <end position="176"/>
    </location>
</feature>
<feature type="compositionally biased region" description="Polar residues" evidence="1">
    <location>
        <begin position="119"/>
        <end position="139"/>
    </location>
</feature>
<feature type="compositionally biased region" description="Low complexity" evidence="1">
    <location>
        <begin position="69"/>
        <end position="86"/>
    </location>
</feature>
<gene>
    <name evidence="2" type="ORF">V865_004831</name>
</gene>
<feature type="region of interest" description="Disordered" evidence="1">
    <location>
        <begin position="69"/>
        <end position="99"/>
    </location>
</feature>
<sequence>MLRSFDDILNRKKRDELLKKIPYYFLLKRLCDPDQDPSHSHPLILTETPASTNTIGSKRRQRSISIISIASSGSASSGSDVPSSPVRAPKSKRVKGTVPASSLLLDDHMGNFYRGTLTPLRSINQGPSDQLIPSMQSQKETTDSEDDSQDSSTESESPDSPLHSPSSASGGENSSSDVEEVPTPSILAKPSKTRRSVIKNTMPDQTSEIRDGPGRGMQDAIDVDDQQPTVYPQEPIEEEKPRVTEFVDELPSNASFQEILSWVTRNGAVDQDKLRETPMEILEKEMEVGKIVLELLKPDVRAGIMEKCLTNRQKNRILGRARMELGLEAIQRTIQTGVSQAPIEGYGFEFHSIPPGDYVAKLLEPLIEYAGGHVLHRKPG</sequence>
<keyword evidence="3" id="KW-1185">Reference proteome</keyword>
<feature type="region of interest" description="Disordered" evidence="1">
    <location>
        <begin position="118"/>
        <end position="214"/>
    </location>
</feature>